<dbReference type="OrthoDB" id="21467at2759"/>
<evidence type="ECO:0000256" key="3">
    <source>
        <dbReference type="ARBA" id="ARBA00023242"/>
    </source>
</evidence>
<keyword evidence="8" id="KW-1185">Reference proteome</keyword>
<dbReference type="InParanoid" id="E2BLE1"/>
<evidence type="ECO:0000313" key="7">
    <source>
        <dbReference type="EMBL" id="EFN83493.1"/>
    </source>
</evidence>
<dbReference type="EMBL" id="GL449017">
    <property type="protein sequence ID" value="EFN83493.1"/>
    <property type="molecule type" value="Genomic_DNA"/>
</dbReference>
<dbReference type="InterPro" id="IPR035979">
    <property type="entry name" value="RBD_domain_sf"/>
</dbReference>
<keyword evidence="3" id="KW-0539">Nucleus</keyword>
<evidence type="ECO:0000256" key="5">
    <source>
        <dbReference type="SAM" id="MobiDB-lite"/>
    </source>
</evidence>
<evidence type="ECO:0000256" key="2">
    <source>
        <dbReference type="ARBA" id="ARBA00022884"/>
    </source>
</evidence>
<name>E2BLE1_HARSA</name>
<keyword evidence="2 4" id="KW-0694">RNA-binding</keyword>
<feature type="compositionally biased region" description="Low complexity" evidence="5">
    <location>
        <begin position="64"/>
        <end position="80"/>
    </location>
</feature>
<sequence length="244" mass="28052">MKVTKKSTVSFQEPVLRKVAKSKRKTSTPKAGVSLEKAVKNVQQIFKKENTEIKTKKKPDVRTKPTTKSKSTSKTISKATSLKEKRPQDRGIVYIGHIPHGFYEEQMRDYFKQFGKVTRVRVARSKRTGRSRGYGYIEFMHKDVAKVAANTMHNYLMCGRLLKATYIPPEKQHPGFFLGFNWSEDQYPKLKNRRKVTTQRNNSQSTEDYKNFVKSSLSKLSALEGKLQKKGISIKFQAVDVPQL</sequence>
<dbReference type="CDD" id="cd12307">
    <property type="entry name" value="RRM_NIFK_like"/>
    <property type="match status" value="1"/>
</dbReference>
<dbReference type="Gene3D" id="3.30.70.330">
    <property type="match status" value="1"/>
</dbReference>
<dbReference type="GO" id="GO:0005730">
    <property type="term" value="C:nucleolus"/>
    <property type="evidence" value="ECO:0007669"/>
    <property type="project" value="UniProtKB-SubCell"/>
</dbReference>
<feature type="region of interest" description="Disordered" evidence="5">
    <location>
        <begin position="1"/>
        <end position="33"/>
    </location>
</feature>
<dbReference type="AlphaFoldDB" id="E2BLE1"/>
<dbReference type="GO" id="GO:0003723">
    <property type="term" value="F:RNA binding"/>
    <property type="evidence" value="ECO:0007669"/>
    <property type="project" value="UniProtKB-UniRule"/>
</dbReference>
<dbReference type="FunCoup" id="E2BLE1">
    <property type="interactions" value="1235"/>
</dbReference>
<accession>E2BLE1</accession>
<evidence type="ECO:0000256" key="1">
    <source>
        <dbReference type="ARBA" id="ARBA00004604"/>
    </source>
</evidence>
<dbReference type="SUPFAM" id="SSF54928">
    <property type="entry name" value="RNA-binding domain, RBD"/>
    <property type="match status" value="1"/>
</dbReference>
<dbReference type="PROSITE" id="PS50102">
    <property type="entry name" value="RRM"/>
    <property type="match status" value="1"/>
</dbReference>
<dbReference type="Proteomes" id="UP000008237">
    <property type="component" value="Unassembled WGS sequence"/>
</dbReference>
<proteinExistence type="predicted"/>
<evidence type="ECO:0000256" key="4">
    <source>
        <dbReference type="PROSITE-ProRule" id="PRU00176"/>
    </source>
</evidence>
<dbReference type="STRING" id="610380.E2BLE1"/>
<feature type="domain" description="RRM" evidence="6">
    <location>
        <begin position="91"/>
        <end position="169"/>
    </location>
</feature>
<dbReference type="OMA" id="EQMKDYF"/>
<dbReference type="SMART" id="SM00360">
    <property type="entry name" value="RRM"/>
    <property type="match status" value="1"/>
</dbReference>
<organism evidence="8">
    <name type="scientific">Harpegnathos saltator</name>
    <name type="common">Jerdon's jumping ant</name>
    <dbReference type="NCBI Taxonomy" id="610380"/>
    <lineage>
        <taxon>Eukaryota</taxon>
        <taxon>Metazoa</taxon>
        <taxon>Ecdysozoa</taxon>
        <taxon>Arthropoda</taxon>
        <taxon>Hexapoda</taxon>
        <taxon>Insecta</taxon>
        <taxon>Pterygota</taxon>
        <taxon>Neoptera</taxon>
        <taxon>Endopterygota</taxon>
        <taxon>Hymenoptera</taxon>
        <taxon>Apocrita</taxon>
        <taxon>Aculeata</taxon>
        <taxon>Formicoidea</taxon>
        <taxon>Formicidae</taxon>
        <taxon>Ponerinae</taxon>
        <taxon>Ponerini</taxon>
        <taxon>Harpegnathos</taxon>
    </lineage>
</organism>
<comment type="subcellular location">
    <subcellularLocation>
        <location evidence="1">Nucleus</location>
        <location evidence="1">Nucleolus</location>
    </subcellularLocation>
</comment>
<dbReference type="InterPro" id="IPR000504">
    <property type="entry name" value="RRM_dom"/>
</dbReference>
<dbReference type="Pfam" id="PF00076">
    <property type="entry name" value="RRM_1"/>
    <property type="match status" value="1"/>
</dbReference>
<feature type="compositionally biased region" description="Basic and acidic residues" evidence="5">
    <location>
        <begin position="47"/>
        <end position="63"/>
    </location>
</feature>
<dbReference type="InterPro" id="IPR012677">
    <property type="entry name" value="Nucleotide-bd_a/b_plait_sf"/>
</dbReference>
<dbReference type="PhylomeDB" id="E2BLE1"/>
<feature type="compositionally biased region" description="Polar residues" evidence="5">
    <location>
        <begin position="1"/>
        <end position="11"/>
    </location>
</feature>
<protein>
    <submittedName>
        <fullName evidence="7">MKI67 FHA domain-interacting nucleolar phosphoprotein-like</fullName>
    </submittedName>
</protein>
<gene>
    <name evidence="7" type="ORF">EAI_15428</name>
</gene>
<dbReference type="PANTHER" id="PTHR46754">
    <property type="entry name" value="MKI67 FHA DOMAIN-INTERACTING NUCLEOLAR PHOSPHOPROTEIN"/>
    <property type="match status" value="1"/>
</dbReference>
<evidence type="ECO:0000313" key="8">
    <source>
        <dbReference type="Proteomes" id="UP000008237"/>
    </source>
</evidence>
<evidence type="ECO:0000259" key="6">
    <source>
        <dbReference type="PROSITE" id="PS50102"/>
    </source>
</evidence>
<feature type="compositionally biased region" description="Basic residues" evidence="5">
    <location>
        <begin position="18"/>
        <end position="27"/>
    </location>
</feature>
<reference evidence="7 8" key="1">
    <citation type="journal article" date="2010" name="Science">
        <title>Genomic comparison of the ants Camponotus floridanus and Harpegnathos saltator.</title>
        <authorList>
            <person name="Bonasio R."/>
            <person name="Zhang G."/>
            <person name="Ye C."/>
            <person name="Mutti N.S."/>
            <person name="Fang X."/>
            <person name="Qin N."/>
            <person name="Donahue G."/>
            <person name="Yang P."/>
            <person name="Li Q."/>
            <person name="Li C."/>
            <person name="Zhang P."/>
            <person name="Huang Z."/>
            <person name="Berger S.L."/>
            <person name="Reinberg D."/>
            <person name="Wang J."/>
            <person name="Liebig J."/>
        </authorList>
    </citation>
    <scope>NUCLEOTIDE SEQUENCE [LARGE SCALE GENOMIC DNA]</scope>
    <source>
        <strain evidence="7 8">R22 G/1</strain>
    </source>
</reference>
<dbReference type="KEGG" id="hst:105184144"/>
<feature type="region of interest" description="Disordered" evidence="5">
    <location>
        <begin position="47"/>
        <end position="84"/>
    </location>
</feature>